<dbReference type="InterPro" id="IPR002401">
    <property type="entry name" value="Cyt_P450_E_grp-I"/>
</dbReference>
<comment type="cofactor">
    <cofactor evidence="1">
        <name>heme</name>
        <dbReference type="ChEBI" id="CHEBI:30413"/>
    </cofactor>
</comment>
<dbReference type="PRINTS" id="PR00463">
    <property type="entry name" value="EP450I"/>
</dbReference>
<dbReference type="InterPro" id="IPR050121">
    <property type="entry name" value="Cytochrome_P450_monoxygenase"/>
</dbReference>
<evidence type="ECO:0000256" key="1">
    <source>
        <dbReference type="ARBA" id="ARBA00001971"/>
    </source>
</evidence>
<protein>
    <recommendedName>
        <fullName evidence="4">Heterokaryon incompatibility domain-containing protein</fullName>
    </recommendedName>
</protein>
<dbReference type="Gene3D" id="1.10.630.10">
    <property type="entry name" value="Cytochrome P450"/>
    <property type="match status" value="1"/>
</dbReference>
<name>A0ABR3T036_9PEZI</name>
<sequence>MSSNEGFPTDGEAFQNAPRYRYRKLESDRHIRLLHVSSSDLGPAFEIFHADLDKPLHFEALSYVWGDDSRPLQLPIANRAGYVSLTESLDQALQYLPGLLGTGYIWIDQICINQDDPKERGQQVSLMGEIFRAAKMVFIWLGPADQRLLPILRVLKLAEEKDHSEQTEQELWHIFGNMANDAASVAEELAGARQIFGHSWFTRSWVFQEFALAQDLQIAIGPHCFHWKSLILIATLGRYQHGPNVNACVTQVAGRSYWQKELHQDLSPEDRAFQFCRLLTIIGRRLHATDPRDKVVAYFGFWKPQNFETESVYTTETGEVYTRLSKCIIEESASLDILGAGRGVETPRSPEYEHSSLSLPSWVPDWSGVSSYDLSPILTRLLPETKWDASQRRLHQCPFQSSDSLHLKCQGKTICSAEYTSTYVLPAMDVRNERPEILQQWRAFRNHVQNEAFLEGVDETELVETICRAVLCGNELDQSSSYIVKDLSREAGEDEDGKRSGAAKFREALNFAWGRKIVKTKENCESRVWKGDFEKVNIELHRKYGPIVRITPYEYSIDDPSAIRPIYGHGTHFVKGYWYTGSSNPDFHTEDIFSGRDPKLHAVNRRKFSSLYSMSALLKMEQPVNECIEIFEQRLREMASSGQEMDLQWWMQCYAFDVIAAVSVAKRFGFLDAGEDGLELISTLDGFLWYAAHVGVYSEFHSAIFRVSQRLGKHGLAKTMEFTVKQVTERLNDNKDPEKRVEGQDFLAKLLRLHEEEPRNVQMADVLGTIQGNIGAGSDTTSITLTSIFWNVFSNPRLRAEIDEKYAAGELSDPVTFAEAQKLPYLQAVLQEGLRMHPATGLPMWRAVPKGGAELAGRHFPEGATVGINSWVAHANKQVFGHDADEFVPERWLESKEKSQAMERYFLAFGHGSRTCIGKNISLMEISKLVPTLLRKFDFSLVAPDADLECSNRWFVKQKNIKLTVKERNV</sequence>
<dbReference type="InterPro" id="IPR001128">
    <property type="entry name" value="Cyt_P450"/>
</dbReference>
<dbReference type="InterPro" id="IPR017972">
    <property type="entry name" value="Cyt_P450_CS"/>
</dbReference>
<dbReference type="Pfam" id="PF00067">
    <property type="entry name" value="p450"/>
    <property type="match status" value="1"/>
</dbReference>
<evidence type="ECO:0000313" key="5">
    <source>
        <dbReference type="EMBL" id="KAL1632914.1"/>
    </source>
</evidence>
<dbReference type="PROSITE" id="PS00086">
    <property type="entry name" value="CYTOCHROME_P450"/>
    <property type="match status" value="1"/>
</dbReference>
<comment type="caution">
    <text evidence="5">The sequence shown here is derived from an EMBL/GenBank/DDBJ whole genome shotgun (WGS) entry which is preliminary data.</text>
</comment>
<dbReference type="Proteomes" id="UP001521116">
    <property type="component" value="Unassembled WGS sequence"/>
</dbReference>
<dbReference type="Pfam" id="PF06985">
    <property type="entry name" value="HET"/>
    <property type="match status" value="1"/>
</dbReference>
<dbReference type="CDD" id="cd11060">
    <property type="entry name" value="CYP57A1-like"/>
    <property type="match status" value="1"/>
</dbReference>
<evidence type="ECO:0000313" key="6">
    <source>
        <dbReference type="Proteomes" id="UP001521116"/>
    </source>
</evidence>
<dbReference type="PANTHER" id="PTHR24305">
    <property type="entry name" value="CYTOCHROME P450"/>
    <property type="match status" value="1"/>
</dbReference>
<feature type="domain" description="Heterokaryon incompatibility" evidence="4">
    <location>
        <begin position="58"/>
        <end position="209"/>
    </location>
</feature>
<dbReference type="SUPFAM" id="SSF48264">
    <property type="entry name" value="Cytochrome P450"/>
    <property type="match status" value="1"/>
</dbReference>
<accession>A0ABR3T036</accession>
<keyword evidence="3" id="KW-0408">Iron</keyword>
<dbReference type="InterPro" id="IPR036396">
    <property type="entry name" value="Cyt_P450_sf"/>
</dbReference>
<dbReference type="InterPro" id="IPR010730">
    <property type="entry name" value="HET"/>
</dbReference>
<keyword evidence="6" id="KW-1185">Reference proteome</keyword>
<reference evidence="5 6" key="1">
    <citation type="submission" date="2024-02" db="EMBL/GenBank/DDBJ databases">
        <title>De novo assembly and annotation of 12 fungi associated with fruit tree decline syndrome in Ontario, Canada.</title>
        <authorList>
            <person name="Sulman M."/>
            <person name="Ellouze W."/>
            <person name="Ilyukhin E."/>
        </authorList>
    </citation>
    <scope>NUCLEOTIDE SEQUENCE [LARGE SCALE GENOMIC DNA]</scope>
    <source>
        <strain evidence="5 6">M1-105</strain>
    </source>
</reference>
<evidence type="ECO:0000256" key="3">
    <source>
        <dbReference type="ARBA" id="ARBA00023004"/>
    </source>
</evidence>
<keyword evidence="2" id="KW-0479">Metal-binding</keyword>
<organism evidence="5 6">
    <name type="scientific">Neofusicoccum ribis</name>
    <dbReference type="NCBI Taxonomy" id="45134"/>
    <lineage>
        <taxon>Eukaryota</taxon>
        <taxon>Fungi</taxon>
        <taxon>Dikarya</taxon>
        <taxon>Ascomycota</taxon>
        <taxon>Pezizomycotina</taxon>
        <taxon>Dothideomycetes</taxon>
        <taxon>Dothideomycetes incertae sedis</taxon>
        <taxon>Botryosphaeriales</taxon>
        <taxon>Botryosphaeriaceae</taxon>
        <taxon>Neofusicoccum</taxon>
    </lineage>
</organism>
<proteinExistence type="predicted"/>
<evidence type="ECO:0000259" key="4">
    <source>
        <dbReference type="Pfam" id="PF06985"/>
    </source>
</evidence>
<dbReference type="EMBL" id="JAJVDC020000025">
    <property type="protein sequence ID" value="KAL1632914.1"/>
    <property type="molecule type" value="Genomic_DNA"/>
</dbReference>
<evidence type="ECO:0000256" key="2">
    <source>
        <dbReference type="ARBA" id="ARBA00022723"/>
    </source>
</evidence>
<gene>
    <name evidence="5" type="ORF">SLS56_003199</name>
</gene>
<dbReference type="PRINTS" id="PR00385">
    <property type="entry name" value="P450"/>
</dbReference>
<dbReference type="PANTHER" id="PTHR24305:SF190">
    <property type="entry name" value="P450, PUTATIVE (EUROFUNG)-RELATED"/>
    <property type="match status" value="1"/>
</dbReference>